<feature type="transmembrane region" description="Helical" evidence="6">
    <location>
        <begin position="322"/>
        <end position="344"/>
    </location>
</feature>
<feature type="compositionally biased region" description="Low complexity" evidence="5">
    <location>
        <begin position="8"/>
        <end position="22"/>
    </location>
</feature>
<accession>A0A8H7XS41</accession>
<dbReference type="SUPFAM" id="SSF103473">
    <property type="entry name" value="MFS general substrate transporter"/>
    <property type="match status" value="1"/>
</dbReference>
<feature type="transmembrane region" description="Helical" evidence="6">
    <location>
        <begin position="149"/>
        <end position="171"/>
    </location>
</feature>
<feature type="region of interest" description="Disordered" evidence="5">
    <location>
        <begin position="1"/>
        <end position="24"/>
    </location>
</feature>
<reference evidence="8" key="1">
    <citation type="submission" date="2021-02" db="EMBL/GenBank/DDBJ databases">
        <title>Psilocybe cubensis genome.</title>
        <authorList>
            <person name="Mckernan K.J."/>
            <person name="Crawford S."/>
            <person name="Trippe A."/>
            <person name="Kane L.T."/>
            <person name="Mclaughlin S."/>
        </authorList>
    </citation>
    <scope>NUCLEOTIDE SEQUENCE [LARGE SCALE GENOMIC DNA]</scope>
    <source>
        <strain evidence="8">MGC-MH-2018</strain>
    </source>
</reference>
<feature type="transmembrane region" description="Helical" evidence="6">
    <location>
        <begin position="282"/>
        <end position="302"/>
    </location>
</feature>
<dbReference type="Gene3D" id="1.20.1250.20">
    <property type="entry name" value="MFS general substrate transporter like domains"/>
    <property type="match status" value="1"/>
</dbReference>
<feature type="transmembrane region" description="Helical" evidence="6">
    <location>
        <begin position="215"/>
        <end position="234"/>
    </location>
</feature>
<feature type="transmembrane region" description="Helical" evidence="6">
    <location>
        <begin position="92"/>
        <end position="112"/>
    </location>
</feature>
<evidence type="ECO:0000256" key="3">
    <source>
        <dbReference type="ARBA" id="ARBA00022989"/>
    </source>
</evidence>
<dbReference type="InterPro" id="IPR011701">
    <property type="entry name" value="MFS"/>
</dbReference>
<feature type="transmembrane region" description="Helical" evidence="6">
    <location>
        <begin position="183"/>
        <end position="203"/>
    </location>
</feature>
<dbReference type="OrthoDB" id="5376138at2759"/>
<evidence type="ECO:0000259" key="7">
    <source>
        <dbReference type="PROSITE" id="PS50850"/>
    </source>
</evidence>
<feature type="transmembrane region" description="Helical" evidence="6">
    <location>
        <begin position="458"/>
        <end position="480"/>
    </location>
</feature>
<dbReference type="Pfam" id="PF07690">
    <property type="entry name" value="MFS_1"/>
    <property type="match status" value="1"/>
</dbReference>
<comment type="caution">
    <text evidence="8">The sequence shown here is derived from an EMBL/GenBank/DDBJ whole genome shotgun (WGS) entry which is preliminary data.</text>
</comment>
<evidence type="ECO:0000256" key="1">
    <source>
        <dbReference type="ARBA" id="ARBA00004141"/>
    </source>
</evidence>
<dbReference type="PROSITE" id="PS50850">
    <property type="entry name" value="MFS"/>
    <property type="match status" value="1"/>
</dbReference>
<protein>
    <recommendedName>
        <fullName evidence="7">Major facilitator superfamily (MFS) profile domain-containing protein</fullName>
    </recommendedName>
</protein>
<keyword evidence="4 6" id="KW-0472">Membrane</keyword>
<organism evidence="8">
    <name type="scientific">Psilocybe cubensis</name>
    <name type="common">Psychedelic mushroom</name>
    <name type="synonym">Stropharia cubensis</name>
    <dbReference type="NCBI Taxonomy" id="181762"/>
    <lineage>
        <taxon>Eukaryota</taxon>
        <taxon>Fungi</taxon>
        <taxon>Dikarya</taxon>
        <taxon>Basidiomycota</taxon>
        <taxon>Agaricomycotina</taxon>
        <taxon>Agaricomycetes</taxon>
        <taxon>Agaricomycetidae</taxon>
        <taxon>Agaricales</taxon>
        <taxon>Agaricineae</taxon>
        <taxon>Strophariaceae</taxon>
        <taxon>Psilocybe</taxon>
    </lineage>
</organism>
<name>A0A8H7XS41_PSICU</name>
<dbReference type="EMBL" id="JAFIQS010000008">
    <property type="protein sequence ID" value="KAG5166825.1"/>
    <property type="molecule type" value="Genomic_DNA"/>
</dbReference>
<dbReference type="FunFam" id="1.20.1250.20:FF:000082">
    <property type="entry name" value="MFS multidrug transporter, putative"/>
    <property type="match status" value="1"/>
</dbReference>
<feature type="transmembrane region" description="Helical" evidence="6">
    <location>
        <begin position="124"/>
        <end position="143"/>
    </location>
</feature>
<feature type="transmembrane region" description="Helical" evidence="6">
    <location>
        <begin position="392"/>
        <end position="414"/>
    </location>
</feature>
<dbReference type="GO" id="GO:0005886">
    <property type="term" value="C:plasma membrane"/>
    <property type="evidence" value="ECO:0007669"/>
    <property type="project" value="TreeGrafter"/>
</dbReference>
<feature type="domain" description="Major facilitator superfamily (MFS) profile" evidence="7">
    <location>
        <begin position="58"/>
        <end position="485"/>
    </location>
</feature>
<dbReference type="PANTHER" id="PTHR23502">
    <property type="entry name" value="MAJOR FACILITATOR SUPERFAMILY"/>
    <property type="match status" value="1"/>
</dbReference>
<keyword evidence="3 6" id="KW-1133">Transmembrane helix</keyword>
<comment type="subcellular location">
    <subcellularLocation>
        <location evidence="1">Membrane</location>
        <topology evidence="1">Multi-pass membrane protein</topology>
    </subcellularLocation>
</comment>
<evidence type="ECO:0000256" key="5">
    <source>
        <dbReference type="SAM" id="MobiDB-lite"/>
    </source>
</evidence>
<dbReference type="InterPro" id="IPR036259">
    <property type="entry name" value="MFS_trans_sf"/>
</dbReference>
<gene>
    <name evidence="8" type="ORF">JR316_008915</name>
</gene>
<dbReference type="AlphaFoldDB" id="A0A8H7XS41"/>
<dbReference type="InterPro" id="IPR020846">
    <property type="entry name" value="MFS_dom"/>
</dbReference>
<feature type="transmembrane region" description="Helical" evidence="6">
    <location>
        <begin position="56"/>
        <end position="80"/>
    </location>
</feature>
<evidence type="ECO:0000256" key="2">
    <source>
        <dbReference type="ARBA" id="ARBA00022692"/>
    </source>
</evidence>
<dbReference type="GO" id="GO:0022857">
    <property type="term" value="F:transmembrane transporter activity"/>
    <property type="evidence" value="ECO:0007669"/>
    <property type="project" value="InterPro"/>
</dbReference>
<proteinExistence type="predicted"/>
<evidence type="ECO:0000256" key="6">
    <source>
        <dbReference type="SAM" id="Phobius"/>
    </source>
</evidence>
<sequence length="516" mass="57007">MTIDHTATPSGSCTPSSSGLGLNSRLPSSDKDALFAVSFEPLDERNPIYFSYSKKWLITIVTSFFTFLVSTAATSFSMGAPSMMHDLNCTQFQATVGLSLYCLGFGIVPLVTSSLSEDFGRLPLYYVSFLGFLMMHVMVALSHNVQTVIIARFLQGAFGSTGSTMVAGTVADLWSPAEIGLPMALYTLFAFVGNGVGAVFGGWVEQNHRLQWRWIQWIHLIIAGVYFVVMILTIDETRPSVILEKTARKLRASSGDNRYYSVLSTAKIGLAKRIYMSSTRPISMLLFEPIVTAVSIWIGIAWGNQIKISRSIPGVFRSLHGFNQGQVGTVYMTMAVGGFLGFLTNRYQERLYRKYVSTRGAQARLHLACVAGFLFPISMFMFAWSATSSVPWPVLVVALTIYLWAVSTIYMTIFTYIADCYGVYASSALAGQSLCRNLTATAFPLFAERMFRAMGYRWANTMFALAGTVMSPIPIVLYFFGPRILARSKLLGKLHGEDKTLLEQKNPNGMKGDIEK</sequence>
<evidence type="ECO:0000313" key="8">
    <source>
        <dbReference type="EMBL" id="KAG5166825.1"/>
    </source>
</evidence>
<keyword evidence="2 6" id="KW-0812">Transmembrane</keyword>
<evidence type="ECO:0000256" key="4">
    <source>
        <dbReference type="ARBA" id="ARBA00023136"/>
    </source>
</evidence>
<feature type="transmembrane region" description="Helical" evidence="6">
    <location>
        <begin position="365"/>
        <end position="386"/>
    </location>
</feature>
<dbReference type="PANTHER" id="PTHR23502:SF134">
    <property type="entry name" value="MAJOR FACILITATOR SUPERFAMILY (MFS) PROFILE DOMAIN-CONTAINING PROTEIN-RELATED"/>
    <property type="match status" value="1"/>
</dbReference>